<proteinExistence type="predicted"/>
<organism evidence="2 3">
    <name type="scientific">Phanerochaete sordida</name>
    <dbReference type="NCBI Taxonomy" id="48140"/>
    <lineage>
        <taxon>Eukaryota</taxon>
        <taxon>Fungi</taxon>
        <taxon>Dikarya</taxon>
        <taxon>Basidiomycota</taxon>
        <taxon>Agaricomycotina</taxon>
        <taxon>Agaricomycetes</taxon>
        <taxon>Polyporales</taxon>
        <taxon>Phanerochaetaceae</taxon>
        <taxon>Phanerochaete</taxon>
    </lineage>
</organism>
<comment type="caution">
    <text evidence="2">The sequence shown here is derived from an EMBL/GenBank/DDBJ whole genome shotgun (WGS) entry which is preliminary data.</text>
</comment>
<keyword evidence="3" id="KW-1185">Reference proteome</keyword>
<evidence type="ECO:0000256" key="1">
    <source>
        <dbReference type="SAM" id="MobiDB-lite"/>
    </source>
</evidence>
<accession>A0A9P3GGL1</accession>
<evidence type="ECO:0000313" key="3">
    <source>
        <dbReference type="Proteomes" id="UP000703269"/>
    </source>
</evidence>
<protein>
    <submittedName>
        <fullName evidence="2">Uncharacterized protein</fullName>
    </submittedName>
</protein>
<feature type="region of interest" description="Disordered" evidence="1">
    <location>
        <begin position="1"/>
        <end position="23"/>
    </location>
</feature>
<name>A0A9P3GGL1_9APHY</name>
<evidence type="ECO:0000313" key="2">
    <source>
        <dbReference type="EMBL" id="GJE94566.1"/>
    </source>
</evidence>
<gene>
    <name evidence="2" type="ORF">PsYK624_107360</name>
</gene>
<dbReference type="AlphaFoldDB" id="A0A9P3GGL1"/>
<dbReference type="Proteomes" id="UP000703269">
    <property type="component" value="Unassembled WGS sequence"/>
</dbReference>
<reference evidence="2 3" key="1">
    <citation type="submission" date="2021-08" db="EMBL/GenBank/DDBJ databases">
        <title>Draft Genome Sequence of Phanerochaete sordida strain YK-624.</title>
        <authorList>
            <person name="Mori T."/>
            <person name="Dohra H."/>
            <person name="Suzuki T."/>
            <person name="Kawagishi H."/>
            <person name="Hirai H."/>
        </authorList>
    </citation>
    <scope>NUCLEOTIDE SEQUENCE [LARGE SCALE GENOMIC DNA]</scope>
    <source>
        <strain evidence="2 3">YK-624</strain>
    </source>
</reference>
<sequence>MQLTGEPPCPEWEPLTDQGRCPATPSDDVAFTAGSTFSWRKLRCGINLQGNHYCTFEFYTPQLGLQHTYRYYNANGSYYYKASNSKGFFFHPETGMRHISSYDAQGTITGREYLPAEDEDLMDSLVDALPEYPLQMEERFVRVGEHRVAEEGEN</sequence>
<dbReference type="EMBL" id="BPQB01000041">
    <property type="protein sequence ID" value="GJE94566.1"/>
    <property type="molecule type" value="Genomic_DNA"/>
</dbReference>